<name>A0A226QT69_9BACL</name>
<dbReference type="AlphaFoldDB" id="A0A226QT69"/>
<keyword evidence="2" id="KW-1185">Reference proteome</keyword>
<organism evidence="1 2">
    <name type="scientific">Parageobacillus galactosidasius</name>
    <dbReference type="NCBI Taxonomy" id="883812"/>
    <lineage>
        <taxon>Bacteria</taxon>
        <taxon>Bacillati</taxon>
        <taxon>Bacillota</taxon>
        <taxon>Bacilli</taxon>
        <taxon>Bacillales</taxon>
        <taxon>Anoxybacillaceae</taxon>
        <taxon>Parageobacillus</taxon>
    </lineage>
</organism>
<dbReference type="RefSeq" id="WP_089097342.1">
    <property type="nucleotide sequence ID" value="NZ_NDYL01000001.1"/>
</dbReference>
<dbReference type="Proteomes" id="UP000198394">
    <property type="component" value="Unassembled WGS sequence"/>
</dbReference>
<dbReference type="EMBL" id="NDYL01000001">
    <property type="protein sequence ID" value="OXB94887.1"/>
    <property type="molecule type" value="Genomic_DNA"/>
</dbReference>
<evidence type="ECO:0000313" key="2">
    <source>
        <dbReference type="Proteomes" id="UP000198394"/>
    </source>
</evidence>
<protein>
    <submittedName>
        <fullName evidence="1">Uncharacterized protein</fullName>
    </submittedName>
</protein>
<evidence type="ECO:0000313" key="1">
    <source>
        <dbReference type="EMBL" id="OXB94887.1"/>
    </source>
</evidence>
<accession>A0A226QT69</accession>
<sequence>MPQLVKMPPFPEVTKENVTDALLQWYYSLGWNEKATIDPKKIKIHQEDWNRICRQYIDAEGPKGGFFFMNYGPAADESVKQGYMILEEGWMEEGVTIV</sequence>
<gene>
    <name evidence="1" type="ORF">B9L23_08470</name>
</gene>
<proteinExistence type="predicted"/>
<reference evidence="1 2" key="1">
    <citation type="submission" date="2017-04" db="EMBL/GenBank/DDBJ databases">
        <title>The genome sequence of Parageobacillus galactosidasius DSM 18751.</title>
        <authorList>
            <person name="Ramaloko W.T."/>
            <person name="Koen N."/>
            <person name="Polliack S."/>
            <person name="Aliyu H."/>
            <person name="Lebre P."/>
            <person name="Mohr T."/>
            <person name="Oswald F."/>
            <person name="Zwick M."/>
            <person name="Neumann A."/>
            <person name="Syldatk C."/>
            <person name="Cowan D."/>
            <person name="De Maayer P."/>
        </authorList>
    </citation>
    <scope>NUCLEOTIDE SEQUENCE [LARGE SCALE GENOMIC DNA]</scope>
    <source>
        <strain evidence="1 2">DSM 18751</strain>
    </source>
</reference>
<comment type="caution">
    <text evidence="1">The sequence shown here is derived from an EMBL/GenBank/DDBJ whole genome shotgun (WGS) entry which is preliminary data.</text>
</comment>